<dbReference type="SMART" id="SM00346">
    <property type="entry name" value="HTH_ICLR"/>
    <property type="match status" value="1"/>
</dbReference>
<evidence type="ECO:0000259" key="6">
    <source>
        <dbReference type="PROSITE" id="PS51078"/>
    </source>
</evidence>
<keyword evidence="3" id="KW-0804">Transcription</keyword>
<evidence type="ECO:0000256" key="2">
    <source>
        <dbReference type="ARBA" id="ARBA00023125"/>
    </source>
</evidence>
<sequence length="282" mass="31275">MISLHTHGTGTAAEAPAGDGHRTTEHLSQECTTPDDVPQPRRSSVERVHRLLSSFDYEHTHLRLSDLSRRAGLPLSTTHRMVTELLELEILERDENDLLCIGVAVWKFGLLTPKTYGIHRVALPFMQDLYATTRLPVHLGIPQGNQATIVESLRPRGGGRERPRIGQRDPLHMTAVGTALLAFCDNNFQEHYLTNLRNRRGTDTPEVIRRELAQTRACGYAVNKRKTAPRTAIGAPVLDRSGRPLGAVSLVVPAGTATPPYDHLVRKTARAVQRMAWEQGMG</sequence>
<dbReference type="PROSITE" id="PS51077">
    <property type="entry name" value="HTH_ICLR"/>
    <property type="match status" value="1"/>
</dbReference>
<dbReference type="InterPro" id="IPR036390">
    <property type="entry name" value="WH_DNA-bd_sf"/>
</dbReference>
<keyword evidence="1" id="KW-0805">Transcription regulation</keyword>
<evidence type="ECO:0000256" key="4">
    <source>
        <dbReference type="SAM" id="MobiDB-lite"/>
    </source>
</evidence>
<dbReference type="AlphaFoldDB" id="A0A7K3LZM9"/>
<keyword evidence="8" id="KW-1185">Reference proteome</keyword>
<dbReference type="GO" id="GO:0003677">
    <property type="term" value="F:DNA binding"/>
    <property type="evidence" value="ECO:0007669"/>
    <property type="project" value="UniProtKB-KW"/>
</dbReference>
<dbReference type="SUPFAM" id="SSF46785">
    <property type="entry name" value="Winged helix' DNA-binding domain"/>
    <property type="match status" value="1"/>
</dbReference>
<feature type="domain" description="IclR-ED" evidence="6">
    <location>
        <begin position="104"/>
        <end position="282"/>
    </location>
</feature>
<accession>A0A7K3LZM9</accession>
<dbReference type="PANTHER" id="PTHR30136">
    <property type="entry name" value="HELIX-TURN-HELIX TRANSCRIPTIONAL REGULATOR, ICLR FAMILY"/>
    <property type="match status" value="1"/>
</dbReference>
<dbReference type="EMBL" id="WLZY01000001">
    <property type="protein sequence ID" value="NDL56450.1"/>
    <property type="molecule type" value="Genomic_DNA"/>
</dbReference>
<feature type="region of interest" description="Disordered" evidence="4">
    <location>
        <begin position="1"/>
        <end position="43"/>
    </location>
</feature>
<dbReference type="Proteomes" id="UP000460435">
    <property type="component" value="Unassembled WGS sequence"/>
</dbReference>
<proteinExistence type="predicted"/>
<dbReference type="Gene3D" id="3.30.450.40">
    <property type="match status" value="1"/>
</dbReference>
<evidence type="ECO:0000256" key="3">
    <source>
        <dbReference type="ARBA" id="ARBA00023163"/>
    </source>
</evidence>
<evidence type="ECO:0000256" key="1">
    <source>
        <dbReference type="ARBA" id="ARBA00023015"/>
    </source>
</evidence>
<dbReference type="InterPro" id="IPR036388">
    <property type="entry name" value="WH-like_DNA-bd_sf"/>
</dbReference>
<dbReference type="InterPro" id="IPR029016">
    <property type="entry name" value="GAF-like_dom_sf"/>
</dbReference>
<evidence type="ECO:0000313" key="8">
    <source>
        <dbReference type="Proteomes" id="UP000460435"/>
    </source>
</evidence>
<name>A0A7K3LZM9_9ACTN</name>
<feature type="domain" description="HTH iclR-type" evidence="5">
    <location>
        <begin position="42"/>
        <end position="103"/>
    </location>
</feature>
<organism evidence="7 8">
    <name type="scientific">Phytoactinopolyspora mesophila</name>
    <dbReference type="NCBI Taxonomy" id="2650750"/>
    <lineage>
        <taxon>Bacteria</taxon>
        <taxon>Bacillati</taxon>
        <taxon>Actinomycetota</taxon>
        <taxon>Actinomycetes</taxon>
        <taxon>Jiangellales</taxon>
        <taxon>Jiangellaceae</taxon>
        <taxon>Phytoactinopolyspora</taxon>
    </lineage>
</organism>
<evidence type="ECO:0000313" key="7">
    <source>
        <dbReference type="EMBL" id="NDL56450.1"/>
    </source>
</evidence>
<comment type="caution">
    <text evidence="7">The sequence shown here is derived from an EMBL/GenBank/DDBJ whole genome shotgun (WGS) entry which is preliminary data.</text>
</comment>
<gene>
    <name evidence="7" type="ORF">F7O44_05120</name>
</gene>
<dbReference type="GO" id="GO:0045892">
    <property type="term" value="P:negative regulation of DNA-templated transcription"/>
    <property type="evidence" value="ECO:0007669"/>
    <property type="project" value="TreeGrafter"/>
</dbReference>
<dbReference type="GO" id="GO:0003700">
    <property type="term" value="F:DNA-binding transcription factor activity"/>
    <property type="evidence" value="ECO:0007669"/>
    <property type="project" value="TreeGrafter"/>
</dbReference>
<keyword evidence="2" id="KW-0238">DNA-binding</keyword>
<dbReference type="InterPro" id="IPR014757">
    <property type="entry name" value="Tscrpt_reg_IclR_C"/>
</dbReference>
<dbReference type="PROSITE" id="PS51078">
    <property type="entry name" value="ICLR_ED"/>
    <property type="match status" value="1"/>
</dbReference>
<dbReference type="RefSeq" id="WP_162449032.1">
    <property type="nucleotide sequence ID" value="NZ_WLZY01000001.1"/>
</dbReference>
<dbReference type="PANTHER" id="PTHR30136:SF24">
    <property type="entry name" value="HTH-TYPE TRANSCRIPTIONAL REPRESSOR ALLR"/>
    <property type="match status" value="1"/>
</dbReference>
<dbReference type="InterPro" id="IPR005471">
    <property type="entry name" value="Tscrpt_reg_IclR_N"/>
</dbReference>
<dbReference type="InterPro" id="IPR050707">
    <property type="entry name" value="HTH_MetabolicPath_Reg"/>
</dbReference>
<evidence type="ECO:0000259" key="5">
    <source>
        <dbReference type="PROSITE" id="PS51077"/>
    </source>
</evidence>
<dbReference type="Pfam" id="PF09339">
    <property type="entry name" value="HTH_IclR"/>
    <property type="match status" value="1"/>
</dbReference>
<reference evidence="7 8" key="1">
    <citation type="submission" date="2019-11" db="EMBL/GenBank/DDBJ databases">
        <authorList>
            <person name="Li X.-J."/>
            <person name="Feng X.-M."/>
        </authorList>
    </citation>
    <scope>NUCLEOTIDE SEQUENCE [LARGE SCALE GENOMIC DNA]</scope>
    <source>
        <strain evidence="7 8">XMNu-373</strain>
    </source>
</reference>
<dbReference type="Pfam" id="PF01614">
    <property type="entry name" value="IclR_C"/>
    <property type="match status" value="1"/>
</dbReference>
<feature type="compositionally biased region" description="Basic and acidic residues" evidence="4">
    <location>
        <begin position="19"/>
        <end position="28"/>
    </location>
</feature>
<dbReference type="Gene3D" id="1.10.10.10">
    <property type="entry name" value="Winged helix-like DNA-binding domain superfamily/Winged helix DNA-binding domain"/>
    <property type="match status" value="1"/>
</dbReference>
<dbReference type="SUPFAM" id="SSF55781">
    <property type="entry name" value="GAF domain-like"/>
    <property type="match status" value="1"/>
</dbReference>
<protein>
    <submittedName>
        <fullName evidence="7">Helix-turn-helix domain-containing protein</fullName>
    </submittedName>
</protein>